<name>A0A2T5Y9X1_9BACT</name>
<accession>A0A2T5Y9X1</accession>
<evidence type="ECO:0000313" key="3">
    <source>
        <dbReference type="Proteomes" id="UP000244225"/>
    </source>
</evidence>
<dbReference type="RefSeq" id="WP_211318161.1">
    <property type="nucleotide sequence ID" value="NZ_QBKI01000013.1"/>
</dbReference>
<dbReference type="AlphaFoldDB" id="A0A2T5Y9X1"/>
<evidence type="ECO:0000313" key="2">
    <source>
        <dbReference type="EMBL" id="PTX13182.1"/>
    </source>
</evidence>
<organism evidence="2 3">
    <name type="scientific">Pontibacter mucosus</name>
    <dbReference type="NCBI Taxonomy" id="1649266"/>
    <lineage>
        <taxon>Bacteria</taxon>
        <taxon>Pseudomonadati</taxon>
        <taxon>Bacteroidota</taxon>
        <taxon>Cytophagia</taxon>
        <taxon>Cytophagales</taxon>
        <taxon>Hymenobacteraceae</taxon>
        <taxon>Pontibacter</taxon>
    </lineage>
</organism>
<feature type="non-terminal residue" evidence="2">
    <location>
        <position position="1"/>
    </location>
</feature>
<comment type="caution">
    <text evidence="2">The sequence shown here is derived from an EMBL/GenBank/DDBJ whole genome shotgun (WGS) entry which is preliminary data.</text>
</comment>
<dbReference type="Pfam" id="PF15615">
    <property type="entry name" value="TerB_C"/>
    <property type="match status" value="1"/>
</dbReference>
<gene>
    <name evidence="2" type="ORF">C8N40_113104</name>
</gene>
<sequence length="234" mass="26859">EASKLVSKHDREEALRFFLHYLHHDLNSNTVDNKQLTKTIQKSLFRETGQVKRFEEILNQFLEDKDLQKALAEVPSVYTKQRKKIQLDLSTIREVQQQHSGTVELLNEYLQDEDEPVASMDASGTSSDDDSATEGEEIQLEIKANTAASNASLFISEIALNEVQQELLQLFQSSDLSLAQQQVETFSKTRGVFKNQLIDSINESCYEQLDDVLIEEDGDTYAIYENYFQQLLRK</sequence>
<keyword evidence="3" id="KW-1185">Reference proteome</keyword>
<dbReference type="Proteomes" id="UP000244225">
    <property type="component" value="Unassembled WGS sequence"/>
</dbReference>
<protein>
    <submittedName>
        <fullName evidence="2">TerB-like protein</fullName>
    </submittedName>
</protein>
<evidence type="ECO:0000259" key="1">
    <source>
        <dbReference type="Pfam" id="PF15615"/>
    </source>
</evidence>
<reference evidence="2 3" key="1">
    <citation type="submission" date="2018-04" db="EMBL/GenBank/DDBJ databases">
        <title>Genomic Encyclopedia of Archaeal and Bacterial Type Strains, Phase II (KMG-II): from individual species to whole genera.</title>
        <authorList>
            <person name="Goeker M."/>
        </authorList>
    </citation>
    <scope>NUCLEOTIDE SEQUENCE [LARGE SCALE GENOMIC DNA]</scope>
    <source>
        <strain evidence="2 3">DSM 100162</strain>
    </source>
</reference>
<feature type="domain" description="TerB-C" evidence="1">
    <location>
        <begin position="72"/>
        <end position="231"/>
    </location>
</feature>
<proteinExistence type="predicted"/>
<dbReference type="InterPro" id="IPR028932">
    <property type="entry name" value="TerB-C"/>
</dbReference>
<dbReference type="EMBL" id="QBKI01000013">
    <property type="protein sequence ID" value="PTX13182.1"/>
    <property type="molecule type" value="Genomic_DNA"/>
</dbReference>